<evidence type="ECO:0000256" key="3">
    <source>
        <dbReference type="ARBA" id="ARBA00022475"/>
    </source>
</evidence>
<organism evidence="10 11">
    <name type="scientific">Solobacterium moorei</name>
    <dbReference type="NCBI Taxonomy" id="102148"/>
    <lineage>
        <taxon>Bacteria</taxon>
        <taxon>Bacillati</taxon>
        <taxon>Bacillota</taxon>
        <taxon>Erysipelotrichia</taxon>
        <taxon>Erysipelotrichales</taxon>
        <taxon>Erysipelotrichaceae</taxon>
        <taxon>Solobacterium</taxon>
    </lineage>
</organism>
<evidence type="ECO:0000256" key="4">
    <source>
        <dbReference type="ARBA" id="ARBA00022597"/>
    </source>
</evidence>
<keyword evidence="3" id="KW-1003">Cell membrane</keyword>
<evidence type="ECO:0000256" key="1">
    <source>
        <dbReference type="ARBA" id="ARBA00004651"/>
    </source>
</evidence>
<dbReference type="RefSeq" id="WP_118764863.1">
    <property type="nucleotide sequence ID" value="NZ_CABJCF010000002.1"/>
</dbReference>
<feature type="transmembrane region" description="Helical" evidence="9">
    <location>
        <begin position="182"/>
        <end position="202"/>
    </location>
</feature>
<keyword evidence="6 9" id="KW-0812">Transmembrane</keyword>
<dbReference type="InterPro" id="IPR050303">
    <property type="entry name" value="GatZ_KbaZ_carbometab"/>
</dbReference>
<dbReference type="GO" id="GO:0005886">
    <property type="term" value="C:plasma membrane"/>
    <property type="evidence" value="ECO:0007669"/>
    <property type="project" value="UniProtKB-SubCell"/>
</dbReference>
<dbReference type="InterPro" id="IPR004700">
    <property type="entry name" value="PTS_IIC_man"/>
</dbReference>
<evidence type="ECO:0000256" key="6">
    <source>
        <dbReference type="ARBA" id="ARBA00022692"/>
    </source>
</evidence>
<protein>
    <submittedName>
        <fullName evidence="10">PTS sugar transporter subunit IIC</fullName>
    </submittedName>
</protein>
<evidence type="ECO:0000256" key="7">
    <source>
        <dbReference type="ARBA" id="ARBA00022989"/>
    </source>
</evidence>
<dbReference type="GO" id="GO:0009401">
    <property type="term" value="P:phosphoenolpyruvate-dependent sugar phosphotransferase system"/>
    <property type="evidence" value="ECO:0007669"/>
    <property type="project" value="UniProtKB-KW"/>
</dbReference>
<sequence>MSIFQALLIGILYYISDSPWPFGEGYYVLQRPLVAGFLAGLVLGKPVEGTIIGATMNLIYLGHITVGGTMPGDMALAGYLGTALALSSNIDVNQALAIAVPLGIMGTIVWHTKMSVNSVFCHWIDKEVADGNIGKAEILSWFPAQLLLVIIKIPAIFIAAYFGSSVVSNVLNMISPTLQHGLSVAGGLLPALGIALNLRSILKTSTLPYLVAGFALVAYLKLDIIGVAVFGLVVAVISQQNNSTKEA</sequence>
<feature type="transmembrane region" description="Helical" evidence="9">
    <location>
        <begin position="209"/>
        <end position="237"/>
    </location>
</feature>
<accession>A0A412PFL6</accession>
<dbReference type="Proteomes" id="UP000284731">
    <property type="component" value="Unassembled WGS sequence"/>
</dbReference>
<dbReference type="Pfam" id="PF03609">
    <property type="entry name" value="EII-Sor"/>
    <property type="match status" value="1"/>
</dbReference>
<evidence type="ECO:0000256" key="8">
    <source>
        <dbReference type="ARBA" id="ARBA00023136"/>
    </source>
</evidence>
<keyword evidence="4 10" id="KW-0762">Sugar transport</keyword>
<evidence type="ECO:0000313" key="10">
    <source>
        <dbReference type="EMBL" id="RGT56387.1"/>
    </source>
</evidence>
<keyword evidence="8 9" id="KW-0472">Membrane</keyword>
<dbReference type="EMBL" id="QRWX01000002">
    <property type="protein sequence ID" value="RGT56387.1"/>
    <property type="molecule type" value="Genomic_DNA"/>
</dbReference>
<name>A0A412PFL6_9FIRM</name>
<evidence type="ECO:0000256" key="5">
    <source>
        <dbReference type="ARBA" id="ARBA00022683"/>
    </source>
</evidence>
<dbReference type="PANTHER" id="PTHR32502:SF8">
    <property type="entry name" value="N-ACETYLGALACTOSAMINE PERMEASE IIC COMPONENT 1"/>
    <property type="match status" value="1"/>
</dbReference>
<feature type="transmembrane region" description="Helical" evidence="9">
    <location>
        <begin position="141"/>
        <end position="162"/>
    </location>
</feature>
<gene>
    <name evidence="10" type="ORF">DWX20_06155</name>
</gene>
<comment type="subcellular location">
    <subcellularLocation>
        <location evidence="1">Cell membrane</location>
        <topology evidence="1">Multi-pass membrane protein</topology>
    </subcellularLocation>
</comment>
<keyword evidence="2" id="KW-0813">Transport</keyword>
<keyword evidence="5" id="KW-0598">Phosphotransferase system</keyword>
<dbReference type="PROSITE" id="PS51106">
    <property type="entry name" value="PTS_EIIC_TYPE_4"/>
    <property type="match status" value="1"/>
</dbReference>
<evidence type="ECO:0000256" key="2">
    <source>
        <dbReference type="ARBA" id="ARBA00022448"/>
    </source>
</evidence>
<evidence type="ECO:0000313" key="11">
    <source>
        <dbReference type="Proteomes" id="UP000284731"/>
    </source>
</evidence>
<dbReference type="PANTHER" id="PTHR32502">
    <property type="entry name" value="N-ACETYLGALACTOSAMINE PERMEASE II COMPONENT-RELATED"/>
    <property type="match status" value="1"/>
</dbReference>
<reference evidence="10 11" key="1">
    <citation type="submission" date="2018-08" db="EMBL/GenBank/DDBJ databases">
        <title>A genome reference for cultivated species of the human gut microbiota.</title>
        <authorList>
            <person name="Zou Y."/>
            <person name="Xue W."/>
            <person name="Luo G."/>
        </authorList>
    </citation>
    <scope>NUCLEOTIDE SEQUENCE [LARGE SCALE GENOMIC DNA]</scope>
    <source>
        <strain evidence="10 11">AF18-46</strain>
    </source>
</reference>
<evidence type="ECO:0000256" key="9">
    <source>
        <dbReference type="SAM" id="Phobius"/>
    </source>
</evidence>
<proteinExistence type="predicted"/>
<dbReference type="AlphaFoldDB" id="A0A412PFL6"/>
<keyword evidence="7 9" id="KW-1133">Transmembrane helix</keyword>
<comment type="caution">
    <text evidence="10">The sequence shown here is derived from an EMBL/GenBank/DDBJ whole genome shotgun (WGS) entry which is preliminary data.</text>
</comment>